<accession>A0ABT0J8E1</accession>
<dbReference type="Proteomes" id="UP001651050">
    <property type="component" value="Unassembled WGS sequence"/>
</dbReference>
<dbReference type="Gene3D" id="3.40.190.10">
    <property type="entry name" value="Periplasmic binding protein-like II"/>
    <property type="match status" value="2"/>
</dbReference>
<feature type="domain" description="ABC-type glycine betaine transport system substrate-binding" evidence="2">
    <location>
        <begin position="60"/>
        <end position="130"/>
    </location>
</feature>
<sequence>MTSHRTTTLRRTTAALAAVVGASGLLAACGDPGSAGGGGSSASATGGAAAASCEAVPDDALVVLEDDKKLQTVDNIVPAVNADLVSQAPDLIPLLDTVSAALDTDTLIGLNKAVDIDRKASEDVAAQFVQDAGLAADDASAGEGVSVAIGAADFAESATLGNIYADVLESAGYDVSVTTIGNRETYLPALLEGEQVQMVPEYVGTLTEFLNKDLNGADAEPVASGDLDSTVAALTDLGQQAGLAFGTPSPAQDQNAFAVTQAFAAEHDLTTLSDLAEACGGLVLGAGPECTERPFCQPGLEETYGLTFSEFRSLDAGGPLTKAALQNGEITLGLVFSSDGSLSTSAG</sequence>
<gene>
    <name evidence="3" type="ORF">M1843_18625</name>
</gene>
<keyword evidence="4" id="KW-1185">Reference proteome</keyword>
<organism evidence="3 4">
    <name type="scientific">Isoptericola peretonis</name>
    <dbReference type="NCBI Taxonomy" id="2918523"/>
    <lineage>
        <taxon>Bacteria</taxon>
        <taxon>Bacillati</taxon>
        <taxon>Actinomycetota</taxon>
        <taxon>Actinomycetes</taxon>
        <taxon>Micrococcales</taxon>
        <taxon>Promicromonosporaceae</taxon>
        <taxon>Isoptericola</taxon>
    </lineage>
</organism>
<evidence type="ECO:0000313" key="4">
    <source>
        <dbReference type="Proteomes" id="UP001651050"/>
    </source>
</evidence>
<feature type="domain" description="ABC-type glycine betaine transport system substrate-binding" evidence="2">
    <location>
        <begin position="146"/>
        <end position="342"/>
    </location>
</feature>
<dbReference type="PROSITE" id="PS51257">
    <property type="entry name" value="PROKAR_LIPOPROTEIN"/>
    <property type="match status" value="1"/>
</dbReference>
<name>A0ABT0J8E1_9MICO</name>
<feature type="signal peptide" evidence="1">
    <location>
        <begin position="1"/>
        <end position="27"/>
    </location>
</feature>
<keyword evidence="1" id="KW-0732">Signal</keyword>
<dbReference type="RefSeq" id="WP_416345610.1">
    <property type="nucleotide sequence ID" value="NZ_JALQCY010000006.1"/>
</dbReference>
<evidence type="ECO:0000313" key="3">
    <source>
        <dbReference type="EMBL" id="MCK9795763.1"/>
    </source>
</evidence>
<feature type="chain" id="PRO_5045445815" evidence="1">
    <location>
        <begin position="28"/>
        <end position="347"/>
    </location>
</feature>
<evidence type="ECO:0000259" key="2">
    <source>
        <dbReference type="Pfam" id="PF04069"/>
    </source>
</evidence>
<dbReference type="EMBL" id="JALQCY010000006">
    <property type="protein sequence ID" value="MCK9795763.1"/>
    <property type="molecule type" value="Genomic_DNA"/>
</dbReference>
<evidence type="ECO:0000256" key="1">
    <source>
        <dbReference type="SAM" id="SignalP"/>
    </source>
</evidence>
<dbReference type="Gene3D" id="3.40.190.120">
    <property type="entry name" value="Osmoprotection protein (prox), domain 2"/>
    <property type="match status" value="2"/>
</dbReference>
<proteinExistence type="predicted"/>
<comment type="caution">
    <text evidence="3">The sequence shown here is derived from an EMBL/GenBank/DDBJ whole genome shotgun (WGS) entry which is preliminary data.</text>
</comment>
<dbReference type="InterPro" id="IPR007210">
    <property type="entry name" value="ABC_Gly_betaine_transp_sub-bd"/>
</dbReference>
<protein>
    <submittedName>
        <fullName evidence="3">Glycine/betaine ABC transporter substrate-binding protein</fullName>
    </submittedName>
</protein>
<reference evidence="3 4" key="1">
    <citation type="submission" date="2022-02" db="EMBL/GenBank/DDBJ databases">
        <title>The car tank lid bacteriome: a reservoir of bacteria with potential in bioremediation of fuel.</title>
        <authorList>
            <person name="Vidal-Verdu A."/>
            <person name="Gomez-Martinez D."/>
            <person name="Latorre-Perez A."/>
            <person name="Pereto J."/>
            <person name="Porcar M."/>
        </authorList>
    </citation>
    <scope>NUCLEOTIDE SEQUENCE [LARGE SCALE GENOMIC DNA]</scope>
    <source>
        <strain evidence="3 4">4D.3</strain>
    </source>
</reference>
<dbReference type="Pfam" id="PF04069">
    <property type="entry name" value="OpuAC"/>
    <property type="match status" value="2"/>
</dbReference>
<dbReference type="SUPFAM" id="SSF53850">
    <property type="entry name" value="Periplasmic binding protein-like II"/>
    <property type="match status" value="2"/>
</dbReference>